<protein>
    <submittedName>
        <fullName evidence="1">Uncharacterized protein</fullName>
    </submittedName>
</protein>
<sequence length="78" mass="9040">MEEYEIMNKVDRWLGEYLEHQSQPETSSSRQVLRWEPPLSGNFKINVDVACLEEEGTGFGVLVRDHNSNFYCASIQCK</sequence>
<dbReference type="Proteomes" id="UP001497516">
    <property type="component" value="Chromosome 5"/>
</dbReference>
<organism evidence="1 2">
    <name type="scientific">Linum trigynum</name>
    <dbReference type="NCBI Taxonomy" id="586398"/>
    <lineage>
        <taxon>Eukaryota</taxon>
        <taxon>Viridiplantae</taxon>
        <taxon>Streptophyta</taxon>
        <taxon>Embryophyta</taxon>
        <taxon>Tracheophyta</taxon>
        <taxon>Spermatophyta</taxon>
        <taxon>Magnoliopsida</taxon>
        <taxon>eudicotyledons</taxon>
        <taxon>Gunneridae</taxon>
        <taxon>Pentapetalae</taxon>
        <taxon>rosids</taxon>
        <taxon>fabids</taxon>
        <taxon>Malpighiales</taxon>
        <taxon>Linaceae</taxon>
        <taxon>Linum</taxon>
    </lineage>
</organism>
<keyword evidence="2" id="KW-1185">Reference proteome</keyword>
<dbReference type="AlphaFoldDB" id="A0AAV2EQH5"/>
<gene>
    <name evidence="1" type="ORF">LTRI10_LOCUS28928</name>
</gene>
<evidence type="ECO:0000313" key="2">
    <source>
        <dbReference type="Proteomes" id="UP001497516"/>
    </source>
</evidence>
<accession>A0AAV2EQH5</accession>
<dbReference type="EMBL" id="OZ034818">
    <property type="protein sequence ID" value="CAL1387977.1"/>
    <property type="molecule type" value="Genomic_DNA"/>
</dbReference>
<reference evidence="1 2" key="1">
    <citation type="submission" date="2024-04" db="EMBL/GenBank/DDBJ databases">
        <authorList>
            <person name="Fracassetti M."/>
        </authorList>
    </citation>
    <scope>NUCLEOTIDE SEQUENCE [LARGE SCALE GENOMIC DNA]</scope>
</reference>
<evidence type="ECO:0000313" key="1">
    <source>
        <dbReference type="EMBL" id="CAL1387977.1"/>
    </source>
</evidence>
<name>A0AAV2EQH5_9ROSI</name>
<proteinExistence type="predicted"/>